<name>A0AAV2FVE3_9ROSI</name>
<accession>A0AAV2FVE3</accession>
<evidence type="ECO:0000313" key="4">
    <source>
        <dbReference type="EMBL" id="CAL1401997.1"/>
    </source>
</evidence>
<evidence type="ECO:0000256" key="1">
    <source>
        <dbReference type="PROSITE-ProRule" id="PRU00047"/>
    </source>
</evidence>
<dbReference type="PANTHER" id="PTHR34676">
    <property type="entry name" value="DUF4219 DOMAIN-CONTAINING PROTEIN-RELATED"/>
    <property type="match status" value="1"/>
</dbReference>
<evidence type="ECO:0000256" key="2">
    <source>
        <dbReference type="SAM" id="MobiDB-lite"/>
    </source>
</evidence>
<sequence>MKEDDEDEWSDEQKKSAQLDSRAMHILLSAISEDEGERINKCESAKEIWSILETTHEGTSEVKETRIDLLLKEYETFDMISGESISDMDKRFSTLVNILKGLGKSFTSKELVRKVLRSLPLEWMAKRTTIEEAKDLNVLSLENLIGSLLSHEEVLKHMNTLHDKKNKTIAFQSVCSIEEEKLDEDFENELALTSKKLQRMIKYKHDLNAKRGGNAYPSRASGNSAHHTSKIPGHHTIGTKDKNSFASNRTDFGPRDTKTSNDKSDSTICFKCGKTGHIRANCPLNKRREQAMTASWSDYSSEEESEVVAYMGLNSCSGEEPISEKVWSDSYSDSVSETCNEDFFLHALSNLQNECNLLKSKFCLTITQLHEKETGIIRLQKLVESQQVAQFTQDTQVTNLIAENKELKKKIYQKQKLLNQNFWKHNPDLKTHHLDDSYRYMNPQKHSEPQRYPLFCSNCNLPGHNQSYCFYKKSKPKLVWVVKTSN</sequence>
<dbReference type="Pfam" id="PF00098">
    <property type="entry name" value="zf-CCHC"/>
    <property type="match status" value="1"/>
</dbReference>
<feature type="domain" description="CCHC-type" evidence="3">
    <location>
        <begin position="269"/>
        <end position="283"/>
    </location>
</feature>
<gene>
    <name evidence="4" type="ORF">LTRI10_LOCUS42031</name>
</gene>
<dbReference type="GO" id="GO:0008270">
    <property type="term" value="F:zinc ion binding"/>
    <property type="evidence" value="ECO:0007669"/>
    <property type="project" value="UniProtKB-KW"/>
</dbReference>
<dbReference type="Proteomes" id="UP001497516">
    <property type="component" value="Chromosome 7"/>
</dbReference>
<dbReference type="Gene3D" id="4.10.60.10">
    <property type="entry name" value="Zinc finger, CCHC-type"/>
    <property type="match status" value="1"/>
</dbReference>
<proteinExistence type="predicted"/>
<dbReference type="GO" id="GO:0003676">
    <property type="term" value="F:nucleic acid binding"/>
    <property type="evidence" value="ECO:0007669"/>
    <property type="project" value="InterPro"/>
</dbReference>
<dbReference type="PANTHER" id="PTHR34676:SF8">
    <property type="entry name" value="TRANSMEMBRANE PROTEIN"/>
    <property type="match status" value="1"/>
</dbReference>
<organism evidence="4 5">
    <name type="scientific">Linum trigynum</name>
    <dbReference type="NCBI Taxonomy" id="586398"/>
    <lineage>
        <taxon>Eukaryota</taxon>
        <taxon>Viridiplantae</taxon>
        <taxon>Streptophyta</taxon>
        <taxon>Embryophyta</taxon>
        <taxon>Tracheophyta</taxon>
        <taxon>Spermatophyta</taxon>
        <taxon>Magnoliopsida</taxon>
        <taxon>eudicotyledons</taxon>
        <taxon>Gunneridae</taxon>
        <taxon>Pentapetalae</taxon>
        <taxon>rosids</taxon>
        <taxon>fabids</taxon>
        <taxon>Malpighiales</taxon>
        <taxon>Linaceae</taxon>
        <taxon>Linum</taxon>
    </lineage>
</organism>
<keyword evidence="5" id="KW-1185">Reference proteome</keyword>
<dbReference type="InterPro" id="IPR001878">
    <property type="entry name" value="Znf_CCHC"/>
</dbReference>
<keyword evidence="1" id="KW-0862">Zinc</keyword>
<dbReference type="AlphaFoldDB" id="A0AAV2FVE3"/>
<evidence type="ECO:0000313" key="5">
    <source>
        <dbReference type="Proteomes" id="UP001497516"/>
    </source>
</evidence>
<dbReference type="InterPro" id="IPR036875">
    <property type="entry name" value="Znf_CCHC_sf"/>
</dbReference>
<keyword evidence="1" id="KW-0863">Zinc-finger</keyword>
<reference evidence="4 5" key="1">
    <citation type="submission" date="2024-04" db="EMBL/GenBank/DDBJ databases">
        <authorList>
            <person name="Fracassetti M."/>
        </authorList>
    </citation>
    <scope>NUCLEOTIDE SEQUENCE [LARGE SCALE GENOMIC DNA]</scope>
</reference>
<dbReference type="SUPFAM" id="SSF57756">
    <property type="entry name" value="Retrovirus zinc finger-like domains"/>
    <property type="match status" value="1"/>
</dbReference>
<protein>
    <recommendedName>
        <fullName evidence="3">CCHC-type domain-containing protein</fullName>
    </recommendedName>
</protein>
<dbReference type="EMBL" id="OZ034820">
    <property type="protein sequence ID" value="CAL1401997.1"/>
    <property type="molecule type" value="Genomic_DNA"/>
</dbReference>
<feature type="compositionally biased region" description="Basic and acidic residues" evidence="2">
    <location>
        <begin position="252"/>
        <end position="264"/>
    </location>
</feature>
<dbReference type="PROSITE" id="PS50158">
    <property type="entry name" value="ZF_CCHC"/>
    <property type="match status" value="1"/>
</dbReference>
<dbReference type="SMART" id="SM00343">
    <property type="entry name" value="ZnF_C2HC"/>
    <property type="match status" value="2"/>
</dbReference>
<feature type="region of interest" description="Disordered" evidence="2">
    <location>
        <begin position="209"/>
        <end position="264"/>
    </location>
</feature>
<evidence type="ECO:0000259" key="3">
    <source>
        <dbReference type="PROSITE" id="PS50158"/>
    </source>
</evidence>
<keyword evidence="1" id="KW-0479">Metal-binding</keyword>
<dbReference type="Pfam" id="PF14223">
    <property type="entry name" value="Retrotran_gag_2"/>
    <property type="match status" value="1"/>
</dbReference>